<dbReference type="NCBIfam" id="NF003121">
    <property type="entry name" value="PRK04038.1"/>
    <property type="match status" value="1"/>
</dbReference>
<proteinExistence type="inferred from homology"/>
<accession>A0A0U3FI32</accession>
<dbReference type="NCBIfam" id="TIGR01025">
    <property type="entry name" value="uS19_arch"/>
    <property type="match status" value="1"/>
</dbReference>
<dbReference type="InterPro" id="IPR002222">
    <property type="entry name" value="Ribosomal_uS19"/>
</dbReference>
<protein>
    <recommendedName>
        <fullName evidence="7 8">Small ribosomal subunit protein uS19</fullName>
    </recommendedName>
</protein>
<dbReference type="InterPro" id="IPR023575">
    <property type="entry name" value="Ribosomal_uS19_SF"/>
</dbReference>
<keyword evidence="4 8" id="KW-0694">RNA-binding</keyword>
<evidence type="ECO:0000256" key="1">
    <source>
        <dbReference type="ARBA" id="ARBA00003239"/>
    </source>
</evidence>
<dbReference type="PANTHER" id="PTHR11880:SF2">
    <property type="entry name" value="SMALL RIBOSOMAL SUBUNIT PROTEIN US19"/>
    <property type="match status" value="1"/>
</dbReference>
<dbReference type="InterPro" id="IPR020934">
    <property type="entry name" value="Ribosomal_uS19_CS"/>
</dbReference>
<keyword evidence="5 8" id="KW-0689">Ribosomal protein</keyword>
<dbReference type="GO" id="GO:0006412">
    <property type="term" value="P:translation"/>
    <property type="evidence" value="ECO:0007669"/>
    <property type="project" value="UniProtKB-UniRule"/>
</dbReference>
<dbReference type="EMBL" id="CP006867">
    <property type="protein sequence ID" value="ALU11558.1"/>
    <property type="molecule type" value="Genomic_DNA"/>
</dbReference>
<dbReference type="KEGG" id="iis:EYM_02500"/>
<dbReference type="Proteomes" id="UP000060778">
    <property type="component" value="Chromosome"/>
</dbReference>
<reference evidence="10 11" key="1">
    <citation type="submission" date="2013-11" db="EMBL/GenBank/DDBJ databases">
        <title>Comparative genomics of Ignicoccus.</title>
        <authorList>
            <person name="Podar M."/>
        </authorList>
    </citation>
    <scope>NUCLEOTIDE SEQUENCE [LARGE SCALE GENOMIC DNA]</scope>
    <source>
        <strain evidence="10 11">DSM 13165</strain>
    </source>
</reference>
<keyword evidence="3 8" id="KW-0699">rRNA-binding</keyword>
<dbReference type="Gene3D" id="3.30.860.10">
    <property type="entry name" value="30s Ribosomal Protein S19, Chain A"/>
    <property type="match status" value="1"/>
</dbReference>
<dbReference type="RefSeq" id="WP_075049512.1">
    <property type="nucleotide sequence ID" value="NZ_CP006867.1"/>
</dbReference>
<dbReference type="FunFam" id="3.30.860.10:FF:000002">
    <property type="entry name" value="40S ribosomal protein S15"/>
    <property type="match status" value="1"/>
</dbReference>
<evidence type="ECO:0000256" key="8">
    <source>
        <dbReference type="HAMAP-Rule" id="MF_00531"/>
    </source>
</evidence>
<evidence type="ECO:0000256" key="6">
    <source>
        <dbReference type="ARBA" id="ARBA00023274"/>
    </source>
</evidence>
<name>A0A0U3FI32_9CREN</name>
<dbReference type="GeneID" id="30679898"/>
<gene>
    <name evidence="8 10" type="primary">rps19p</name>
    <name evidence="10" type="ORF">EYM_02500</name>
</gene>
<comment type="similarity">
    <text evidence="2 8 9">Belongs to the universal ribosomal protein uS19 family.</text>
</comment>
<evidence type="ECO:0000256" key="9">
    <source>
        <dbReference type="RuleBase" id="RU003485"/>
    </source>
</evidence>
<dbReference type="GO" id="GO:0003735">
    <property type="term" value="F:structural constituent of ribosome"/>
    <property type="evidence" value="ECO:0007669"/>
    <property type="project" value="UniProtKB-UniRule"/>
</dbReference>
<organism evidence="10 11">
    <name type="scientific">Ignicoccus islandicus DSM 13165</name>
    <dbReference type="NCBI Taxonomy" id="940295"/>
    <lineage>
        <taxon>Archaea</taxon>
        <taxon>Thermoproteota</taxon>
        <taxon>Thermoprotei</taxon>
        <taxon>Desulfurococcales</taxon>
        <taxon>Desulfurococcaceae</taxon>
        <taxon>Ignicoccus</taxon>
    </lineage>
</organism>
<evidence type="ECO:0000256" key="3">
    <source>
        <dbReference type="ARBA" id="ARBA00022730"/>
    </source>
</evidence>
<dbReference type="AlphaFoldDB" id="A0A0U3FI32"/>
<dbReference type="OrthoDB" id="30559at2157"/>
<sequence>MEFPPEWKKFKYRGKTLEELLEMPMDEFIELLPARQRRSLKRGFSEPQRKLLEKIMDARQAIEKGKKVKIRTHVRDMVILPMMVGLTIEVYNGKEFVPVKIVPEMIGHYLGEFSHTTKIVQHGAPGLKATRSSLFVSAK</sequence>
<dbReference type="PRINTS" id="PR00975">
    <property type="entry name" value="RIBOSOMALS19"/>
</dbReference>
<dbReference type="PROSITE" id="PS00323">
    <property type="entry name" value="RIBOSOMAL_S19"/>
    <property type="match status" value="1"/>
</dbReference>
<dbReference type="InterPro" id="IPR005713">
    <property type="entry name" value="Ribosomal_uS19_euk/arc"/>
</dbReference>
<evidence type="ECO:0000256" key="5">
    <source>
        <dbReference type="ARBA" id="ARBA00022980"/>
    </source>
</evidence>
<dbReference type="HAMAP" id="MF_00531">
    <property type="entry name" value="Ribosomal_uS19"/>
    <property type="match status" value="1"/>
</dbReference>
<evidence type="ECO:0000256" key="2">
    <source>
        <dbReference type="ARBA" id="ARBA00007345"/>
    </source>
</evidence>
<dbReference type="PIRSF" id="PIRSF002144">
    <property type="entry name" value="Ribosomal_S19"/>
    <property type="match status" value="1"/>
</dbReference>
<keyword evidence="6 8" id="KW-0687">Ribonucleoprotein</keyword>
<dbReference type="STRING" id="940295.EYM_02500"/>
<evidence type="ECO:0000256" key="7">
    <source>
        <dbReference type="ARBA" id="ARBA00035163"/>
    </source>
</evidence>
<evidence type="ECO:0000256" key="4">
    <source>
        <dbReference type="ARBA" id="ARBA00022884"/>
    </source>
</evidence>
<dbReference type="PATRIC" id="fig|940295.4.peg.488"/>
<keyword evidence="11" id="KW-1185">Reference proteome</keyword>
<dbReference type="GO" id="GO:0019843">
    <property type="term" value="F:rRNA binding"/>
    <property type="evidence" value="ECO:0007669"/>
    <property type="project" value="UniProtKB-UniRule"/>
</dbReference>
<evidence type="ECO:0000313" key="10">
    <source>
        <dbReference type="EMBL" id="ALU11558.1"/>
    </source>
</evidence>
<dbReference type="Pfam" id="PF00203">
    <property type="entry name" value="Ribosomal_S19"/>
    <property type="match status" value="1"/>
</dbReference>
<dbReference type="PANTHER" id="PTHR11880">
    <property type="entry name" value="RIBOSOMAL PROTEIN S19P FAMILY MEMBER"/>
    <property type="match status" value="1"/>
</dbReference>
<dbReference type="GO" id="GO:0022627">
    <property type="term" value="C:cytosolic small ribosomal subunit"/>
    <property type="evidence" value="ECO:0007669"/>
    <property type="project" value="UniProtKB-UniRule"/>
</dbReference>
<evidence type="ECO:0000313" key="11">
    <source>
        <dbReference type="Proteomes" id="UP000060778"/>
    </source>
</evidence>
<dbReference type="GO" id="GO:0000028">
    <property type="term" value="P:ribosomal small subunit assembly"/>
    <property type="evidence" value="ECO:0007669"/>
    <property type="project" value="TreeGrafter"/>
</dbReference>
<comment type="function">
    <text evidence="1 8">Protein S19 forms a complex with S13 that binds strongly to the 16S ribosomal RNA.</text>
</comment>
<dbReference type="SUPFAM" id="SSF54570">
    <property type="entry name" value="Ribosomal protein S19"/>
    <property type="match status" value="1"/>
</dbReference>